<dbReference type="EMBL" id="FODV01000005">
    <property type="protein sequence ID" value="SEO78133.1"/>
    <property type="molecule type" value="Genomic_DNA"/>
</dbReference>
<feature type="transmembrane region" description="Helical" evidence="1">
    <location>
        <begin position="95"/>
        <end position="128"/>
    </location>
</feature>
<dbReference type="Pfam" id="PF25231">
    <property type="entry name" value="DUF7847"/>
    <property type="match status" value="1"/>
</dbReference>
<feature type="transmembrane region" description="Helical" evidence="1">
    <location>
        <begin position="140"/>
        <end position="167"/>
    </location>
</feature>
<accession>A0A1H8SIW7</accession>
<reference evidence="4" key="1">
    <citation type="submission" date="2016-10" db="EMBL/GenBank/DDBJ databases">
        <authorList>
            <person name="Varghese N."/>
            <person name="Submissions S."/>
        </authorList>
    </citation>
    <scope>NUCLEOTIDE SEQUENCE [LARGE SCALE GENOMIC DNA]</scope>
    <source>
        <strain evidence="4">CGMCC 1.10121</strain>
    </source>
</reference>
<keyword evidence="1" id="KW-0812">Transmembrane</keyword>
<feature type="transmembrane region" description="Helical" evidence="1">
    <location>
        <begin position="188"/>
        <end position="214"/>
    </location>
</feature>
<dbReference type="Proteomes" id="UP000199126">
    <property type="component" value="Unassembled WGS sequence"/>
</dbReference>
<evidence type="ECO:0000259" key="2">
    <source>
        <dbReference type="Pfam" id="PF25231"/>
    </source>
</evidence>
<keyword evidence="4" id="KW-1185">Reference proteome</keyword>
<dbReference type="AlphaFoldDB" id="A0A1H8SIW7"/>
<dbReference type="InterPro" id="IPR057169">
    <property type="entry name" value="DUF7847"/>
</dbReference>
<keyword evidence="1" id="KW-0472">Membrane</keyword>
<evidence type="ECO:0000313" key="3">
    <source>
        <dbReference type="EMBL" id="SEO78133.1"/>
    </source>
</evidence>
<sequence length="272" mass="28077">MGWPDGAFLMVVLQSFSTALQSVGRRPTLAVPAAVLATISVASTVSQGSLWSLVTSLLSLLVTPFVMAGFIALVDDARTGGRRDADFFAAGRHYFLTLLGGNLLVGLVMVVIGGIIVAAGVAVLGGFAAVLGGDVTLTPVTVAIVGVLAVVGWLVSLLFRFFAPAAVVEDRRVGSAIGRSVEVVTDNFLAVVGFALFSGLVSLVLNFGPMWYFVFDATTVDGVVAAVQAGYPGATAPVALVVLFLTSTVSTLLLQSYLVCFFGACTRRAHDG</sequence>
<organism evidence="3 4">
    <name type="scientific">Halogranum amylolyticum</name>
    <dbReference type="NCBI Taxonomy" id="660520"/>
    <lineage>
        <taxon>Archaea</taxon>
        <taxon>Methanobacteriati</taxon>
        <taxon>Methanobacteriota</taxon>
        <taxon>Stenosarchaea group</taxon>
        <taxon>Halobacteria</taxon>
        <taxon>Halobacteriales</taxon>
        <taxon>Haloferacaceae</taxon>
    </lineage>
</organism>
<evidence type="ECO:0000313" key="4">
    <source>
        <dbReference type="Proteomes" id="UP000199126"/>
    </source>
</evidence>
<feature type="domain" description="DUF7847" evidence="2">
    <location>
        <begin position="10"/>
        <end position="262"/>
    </location>
</feature>
<proteinExistence type="predicted"/>
<feature type="transmembrane region" description="Helical" evidence="1">
    <location>
        <begin position="234"/>
        <end position="264"/>
    </location>
</feature>
<keyword evidence="1" id="KW-1133">Transmembrane helix</keyword>
<name>A0A1H8SIW7_9EURY</name>
<protein>
    <recommendedName>
        <fullName evidence="2">DUF7847 domain-containing protein</fullName>
    </recommendedName>
</protein>
<gene>
    <name evidence="3" type="ORF">SAMN04487948_105100</name>
</gene>
<evidence type="ECO:0000256" key="1">
    <source>
        <dbReference type="SAM" id="Phobius"/>
    </source>
</evidence>
<feature type="transmembrane region" description="Helical" evidence="1">
    <location>
        <begin position="53"/>
        <end position="74"/>
    </location>
</feature>